<evidence type="ECO:0000256" key="4">
    <source>
        <dbReference type="ARBA" id="ARBA00023239"/>
    </source>
</evidence>
<keyword evidence="1" id="KW-0479">Metal-binding</keyword>
<evidence type="ECO:0000313" key="6">
    <source>
        <dbReference type="EMBL" id="CAB4890816.1"/>
    </source>
</evidence>
<protein>
    <submittedName>
        <fullName evidence="6">Unannotated protein</fullName>
    </submittedName>
</protein>
<keyword evidence="5" id="KW-0326">Glycosidase</keyword>
<dbReference type="HAMAP" id="MF_01876">
    <property type="entry name" value="PsiMP_glycosidase"/>
    <property type="match status" value="1"/>
</dbReference>
<name>A0A6J7F5I9_9ZZZZ</name>
<dbReference type="InterPro" id="IPR022830">
    <property type="entry name" value="Indigdn_synthA-like"/>
</dbReference>
<dbReference type="PANTHER" id="PTHR42909">
    <property type="entry name" value="ZGC:136858"/>
    <property type="match status" value="1"/>
</dbReference>
<dbReference type="GO" id="GO:0016798">
    <property type="term" value="F:hydrolase activity, acting on glycosyl bonds"/>
    <property type="evidence" value="ECO:0007669"/>
    <property type="project" value="UniProtKB-KW"/>
</dbReference>
<evidence type="ECO:0000313" key="7">
    <source>
        <dbReference type="EMBL" id="CAB5036266.1"/>
    </source>
</evidence>
<evidence type="ECO:0000256" key="1">
    <source>
        <dbReference type="ARBA" id="ARBA00022723"/>
    </source>
</evidence>
<reference evidence="6" key="1">
    <citation type="submission" date="2020-05" db="EMBL/GenBank/DDBJ databases">
        <authorList>
            <person name="Chiriac C."/>
            <person name="Salcher M."/>
            <person name="Ghai R."/>
            <person name="Kavagutti S V."/>
        </authorList>
    </citation>
    <scope>NUCLEOTIDE SEQUENCE</scope>
</reference>
<evidence type="ECO:0000256" key="2">
    <source>
        <dbReference type="ARBA" id="ARBA00022801"/>
    </source>
</evidence>
<sequence>MNSFNFSNEVKQARKNGSPVVALESTIISHGLPRPKNLEIAKEIENTVRGIGAVPATIAMLNGVVHVGLEEAELLEIATSDAVTKASVRDLAILAQQKRHAATTVAATSHIAQEAGISIFATGGLGGVHRGARDTWDESADLYTLARTDITVVCAGVKSILDVAATLERIESLSIGLVGYRTLKFPGFYLRESGFNLEYQAASPKDLAEIIRARKKLGTENAALLVANPIEREVPRDIHDRVLASGLALATEQGISGKYVTPFLLDYFHHNSDGESLRANIEIILSNAALAAEIAVALLKLED</sequence>
<dbReference type="EMBL" id="CAFBMD010000014">
    <property type="protein sequence ID" value="CAB4890816.1"/>
    <property type="molecule type" value="Genomic_DNA"/>
</dbReference>
<dbReference type="GO" id="GO:0004730">
    <property type="term" value="F:pseudouridylate synthase activity"/>
    <property type="evidence" value="ECO:0007669"/>
    <property type="project" value="InterPro"/>
</dbReference>
<dbReference type="PANTHER" id="PTHR42909:SF1">
    <property type="entry name" value="CARBOHYDRATE KINASE PFKB DOMAIN-CONTAINING PROTEIN"/>
    <property type="match status" value="1"/>
</dbReference>
<organism evidence="6">
    <name type="scientific">freshwater metagenome</name>
    <dbReference type="NCBI Taxonomy" id="449393"/>
    <lineage>
        <taxon>unclassified sequences</taxon>
        <taxon>metagenomes</taxon>
        <taxon>ecological metagenomes</taxon>
    </lineage>
</organism>
<proteinExistence type="inferred from homology"/>
<dbReference type="SUPFAM" id="SSF110581">
    <property type="entry name" value="Indigoidine synthase A-like"/>
    <property type="match status" value="1"/>
</dbReference>
<dbReference type="GO" id="GO:0005737">
    <property type="term" value="C:cytoplasm"/>
    <property type="evidence" value="ECO:0007669"/>
    <property type="project" value="TreeGrafter"/>
</dbReference>
<keyword evidence="2" id="KW-0378">Hydrolase</keyword>
<keyword evidence="4" id="KW-0456">Lyase</keyword>
<dbReference type="Gene3D" id="3.40.1790.10">
    <property type="entry name" value="Indigoidine synthase domain"/>
    <property type="match status" value="1"/>
</dbReference>
<dbReference type="AlphaFoldDB" id="A0A6J7F5I9"/>
<evidence type="ECO:0000256" key="5">
    <source>
        <dbReference type="ARBA" id="ARBA00023295"/>
    </source>
</evidence>
<dbReference type="InterPro" id="IPR007342">
    <property type="entry name" value="PsuG"/>
</dbReference>
<evidence type="ECO:0000256" key="3">
    <source>
        <dbReference type="ARBA" id="ARBA00023211"/>
    </source>
</evidence>
<dbReference type="Pfam" id="PF04227">
    <property type="entry name" value="Indigoidine_A"/>
    <property type="match status" value="1"/>
</dbReference>
<dbReference type="GO" id="GO:0046872">
    <property type="term" value="F:metal ion binding"/>
    <property type="evidence" value="ECO:0007669"/>
    <property type="project" value="UniProtKB-KW"/>
</dbReference>
<accession>A0A6J7F5I9</accession>
<gene>
    <name evidence="6" type="ORF">UFOPK3492_00333</name>
    <name evidence="7" type="ORF">UFOPK4234_00419</name>
</gene>
<keyword evidence="3" id="KW-0464">Manganese</keyword>
<dbReference type="EMBL" id="CAFBQA010000013">
    <property type="protein sequence ID" value="CAB5036266.1"/>
    <property type="molecule type" value="Genomic_DNA"/>
</dbReference>